<evidence type="ECO:0000313" key="3">
    <source>
        <dbReference type="Proteomes" id="UP000650582"/>
    </source>
</evidence>
<sequence>MSDSGEDEFNTLKPSLRRIIDTAFLKLSKQARSKATRPPQKKLRLEEPESDGEGGGFVKDDQGEREASEEEEDHDSIPLSMIPTGLQMLDLPPDDEEAVTILPSVLSVFRNAATGWETRPGIRRRRSDSDDEGAVDKDVGLSVSWPDWREVCAVLLNRKEDSKVEEETSRKKKNKPERLLQLKSEEQRDRRVTRGQARAAEKRRREEESDEEGGFIIEDENKGGRFVPGSDDESGGSLYGSNEGAGYAHSGSDSDRYSDNDDDSSASEFRVSVAQAKSTRSKTKNDADSDVDIDIDGNWDEDMPRSLTVRQLREAKLAFALFFPGTDVADSRLNTKRLGVKEVREAAKTLKENLSSNDIIEMLGMFSSAPDGSIGLEEFGRMAVMARLI</sequence>
<accession>A0A8H7H4N6</accession>
<reference evidence="2" key="1">
    <citation type="submission" date="2020-09" db="EMBL/GenBank/DDBJ databases">
        <title>Comparative genome analyses of four rice-infecting Rhizoctonia solani isolates reveal extensive enrichment of homogalacturonan modification genes.</title>
        <authorList>
            <person name="Lee D.-Y."/>
            <person name="Jeon J."/>
            <person name="Kim K.-T."/>
            <person name="Cheong K."/>
            <person name="Song H."/>
            <person name="Choi G."/>
            <person name="Ko J."/>
            <person name="Opiyo S.O."/>
            <person name="Zuo S."/>
            <person name="Madhav S."/>
            <person name="Lee Y.-H."/>
            <person name="Wang G.-L."/>
        </authorList>
    </citation>
    <scope>NUCLEOTIDE SEQUENCE</scope>
    <source>
        <strain evidence="2">AG1-IA YN-7</strain>
    </source>
</reference>
<dbReference type="Proteomes" id="UP000650582">
    <property type="component" value="Unassembled WGS sequence"/>
</dbReference>
<protein>
    <recommendedName>
        <fullName evidence="4">EF-hand domain-containing protein</fullName>
    </recommendedName>
</protein>
<evidence type="ECO:0000256" key="1">
    <source>
        <dbReference type="SAM" id="MobiDB-lite"/>
    </source>
</evidence>
<dbReference type="AlphaFoldDB" id="A0A8H7H4N6"/>
<organism evidence="2 3">
    <name type="scientific">Rhizoctonia solani</name>
    <dbReference type="NCBI Taxonomy" id="456999"/>
    <lineage>
        <taxon>Eukaryota</taxon>
        <taxon>Fungi</taxon>
        <taxon>Dikarya</taxon>
        <taxon>Basidiomycota</taxon>
        <taxon>Agaricomycotina</taxon>
        <taxon>Agaricomycetes</taxon>
        <taxon>Cantharellales</taxon>
        <taxon>Ceratobasidiaceae</taxon>
        <taxon>Rhizoctonia</taxon>
    </lineage>
</organism>
<dbReference type="InterPro" id="IPR011992">
    <property type="entry name" value="EF-hand-dom_pair"/>
</dbReference>
<dbReference type="Gene3D" id="1.10.238.10">
    <property type="entry name" value="EF-hand"/>
    <property type="match status" value="1"/>
</dbReference>
<feature type="compositionally biased region" description="Basic and acidic residues" evidence="1">
    <location>
        <begin position="176"/>
        <end position="192"/>
    </location>
</feature>
<feature type="region of interest" description="Disordered" evidence="1">
    <location>
        <begin position="28"/>
        <end position="81"/>
    </location>
</feature>
<comment type="caution">
    <text evidence="2">The sequence shown here is derived from an EMBL/GenBank/DDBJ whole genome shotgun (WGS) entry which is preliminary data.</text>
</comment>
<feature type="region of interest" description="Disordered" evidence="1">
    <location>
        <begin position="161"/>
        <end position="289"/>
    </location>
</feature>
<dbReference type="SUPFAM" id="SSF47473">
    <property type="entry name" value="EF-hand"/>
    <property type="match status" value="1"/>
</dbReference>
<dbReference type="EMBL" id="JACYCC010000128">
    <property type="protein sequence ID" value="KAF8675094.1"/>
    <property type="molecule type" value="Genomic_DNA"/>
</dbReference>
<feature type="compositionally biased region" description="Basic residues" evidence="1">
    <location>
        <begin position="29"/>
        <end position="42"/>
    </location>
</feature>
<name>A0A8H7H4N6_9AGAM</name>
<proteinExistence type="predicted"/>
<evidence type="ECO:0000313" key="2">
    <source>
        <dbReference type="EMBL" id="KAF8675094.1"/>
    </source>
</evidence>
<gene>
    <name evidence="2" type="ORF">RHS04_06784</name>
</gene>
<evidence type="ECO:0008006" key="4">
    <source>
        <dbReference type="Google" id="ProtNLM"/>
    </source>
</evidence>